<keyword evidence="2" id="KW-0813">Transport</keyword>
<reference evidence="11" key="1">
    <citation type="submission" date="2022-03" db="EMBL/GenBank/DDBJ databases">
        <authorList>
            <person name="Sayadi A."/>
        </authorList>
    </citation>
    <scope>NUCLEOTIDE SEQUENCE</scope>
</reference>
<dbReference type="InterPro" id="IPR027417">
    <property type="entry name" value="P-loop_NTPase"/>
</dbReference>
<dbReference type="SUPFAM" id="SSF52540">
    <property type="entry name" value="P-loop containing nucleoside triphosphate hydrolases"/>
    <property type="match status" value="2"/>
</dbReference>
<dbReference type="SUPFAM" id="SSF90123">
    <property type="entry name" value="ABC transporter transmembrane region"/>
    <property type="match status" value="1"/>
</dbReference>
<dbReference type="FunFam" id="1.20.1560.10:FF:000014">
    <property type="entry name" value="Multidrug resistance-associated protein member 4"/>
    <property type="match status" value="1"/>
</dbReference>
<evidence type="ECO:0000256" key="3">
    <source>
        <dbReference type="ARBA" id="ARBA00022692"/>
    </source>
</evidence>
<dbReference type="Proteomes" id="UP001152888">
    <property type="component" value="Unassembled WGS sequence"/>
</dbReference>
<keyword evidence="6 8" id="KW-1133">Transmembrane helix</keyword>
<feature type="domain" description="ABC transmembrane type-1" evidence="10">
    <location>
        <begin position="385"/>
        <end position="625"/>
    </location>
</feature>
<evidence type="ECO:0000259" key="10">
    <source>
        <dbReference type="PROSITE" id="PS50929"/>
    </source>
</evidence>
<dbReference type="InterPro" id="IPR003593">
    <property type="entry name" value="AAA+_ATPase"/>
</dbReference>
<proteinExistence type="predicted"/>
<keyword evidence="3 8" id="KW-0812">Transmembrane</keyword>
<dbReference type="PROSITE" id="PS50929">
    <property type="entry name" value="ABC_TM1F"/>
    <property type="match status" value="1"/>
</dbReference>
<dbReference type="GO" id="GO:0005524">
    <property type="term" value="F:ATP binding"/>
    <property type="evidence" value="ECO:0007669"/>
    <property type="project" value="UniProtKB-KW"/>
</dbReference>
<keyword evidence="7 8" id="KW-0472">Membrane</keyword>
<keyword evidence="12" id="KW-1185">Reference proteome</keyword>
<comment type="subcellular location">
    <subcellularLocation>
        <location evidence="1">Membrane</location>
        <topology evidence="1">Multi-pass membrane protein</topology>
    </subcellularLocation>
</comment>
<evidence type="ECO:0000256" key="4">
    <source>
        <dbReference type="ARBA" id="ARBA00022741"/>
    </source>
</evidence>
<dbReference type="InterPro" id="IPR011527">
    <property type="entry name" value="ABC1_TM_dom"/>
</dbReference>
<organism evidence="11 12">
    <name type="scientific">Acanthoscelides obtectus</name>
    <name type="common">Bean weevil</name>
    <name type="synonym">Bruchus obtectus</name>
    <dbReference type="NCBI Taxonomy" id="200917"/>
    <lineage>
        <taxon>Eukaryota</taxon>
        <taxon>Metazoa</taxon>
        <taxon>Ecdysozoa</taxon>
        <taxon>Arthropoda</taxon>
        <taxon>Hexapoda</taxon>
        <taxon>Insecta</taxon>
        <taxon>Pterygota</taxon>
        <taxon>Neoptera</taxon>
        <taxon>Endopterygota</taxon>
        <taxon>Coleoptera</taxon>
        <taxon>Polyphaga</taxon>
        <taxon>Cucujiformia</taxon>
        <taxon>Chrysomeloidea</taxon>
        <taxon>Chrysomelidae</taxon>
        <taxon>Bruchinae</taxon>
        <taxon>Bruchini</taxon>
        <taxon>Acanthoscelides</taxon>
    </lineage>
</organism>
<evidence type="ECO:0000259" key="9">
    <source>
        <dbReference type="PROSITE" id="PS50893"/>
    </source>
</evidence>
<dbReference type="SMART" id="SM00382">
    <property type="entry name" value="AAA"/>
    <property type="match status" value="2"/>
</dbReference>
<dbReference type="PROSITE" id="PS00211">
    <property type="entry name" value="ABC_TRANSPORTER_1"/>
    <property type="match status" value="1"/>
</dbReference>
<dbReference type="CDD" id="cd18580">
    <property type="entry name" value="ABC_6TM_ABCC_D2"/>
    <property type="match status" value="1"/>
</dbReference>
<name>A0A9P0MKB7_ACAOB</name>
<dbReference type="InterPro" id="IPR050173">
    <property type="entry name" value="ABC_transporter_C-like"/>
</dbReference>
<evidence type="ECO:0008006" key="13">
    <source>
        <dbReference type="Google" id="ProtNLM"/>
    </source>
</evidence>
<evidence type="ECO:0000313" key="11">
    <source>
        <dbReference type="EMBL" id="CAH2013758.1"/>
    </source>
</evidence>
<dbReference type="FunFam" id="3.40.50.300:FF:000163">
    <property type="entry name" value="Multidrug resistance-associated protein member 4"/>
    <property type="match status" value="1"/>
</dbReference>
<feature type="transmembrane region" description="Helical" evidence="8">
    <location>
        <begin position="568"/>
        <end position="589"/>
    </location>
</feature>
<sequence length="898" mass="101968">MSEKIFRDCTSVRDSVYCHGWEGFNDDFFHHVLVCASLNPSMFKLLDFVFRINENAKVNVRNTTVEIRGHTVLKGISFEVNNGLTIISGPIGSGKTTLLRLLLNDISCKEGSVLVNGRVSYAPQEPWVFPSTLKQNILLGEKFDRNRYEEVLKVCALTLDRDRLPGGDDFMVKEQGSNISSGQKARISLARAAYRNSDVYLLDDCLRSLDIHVQEYVFKECLQRFMTGKICIFVTQNNNFFYKADGILWIENGVVQMKSRGVINAEKQHVKEPVMEEKCDVTLGDYDEADESTKLLDSKQKPNVYCEEKKSGKVEKAVYKKYIKLGGGYFLGVFIILFFIVTHTCKSYSEKMVSNWVNLEENISLYKHENIKISDDLMTRYNFTLILYSCLILGTVVLSVITATLLFNFTRTASNRLQNLMVRSIMGALMYFHDVTPIGSIINRFSKDLTVIDEQLPFVVYDFLEILFSFCGVVILLACVNLLFLIPVSVIIIIMYLMRKIYIPIGRNLQRMDVSSRSPMIGYLNASLEGLTTIRAFRVEDLLTKEFDRHQDLYTSANYTSKCCARAFGYFLDLWCSIFIATIVARFVFLDHDITVGEIGLAITQAYTLTGFVQYGIRQWAEIENKMTSVERALEYTKAEQERNDMGILSSLNWPIKGKIQFVDVSLRYCSTDSYLLKNLNFTINPAEKIGIVGRTGAGKSTLITTLFRLYDHEGEIRIDDMDIKYLQLKTIRQKITIIPQEPVLFTGTIRDNLDPFGDYDDHEIWSAIEKAGLRSAESGSNITSLEITIDDAKLSSAQKQLLSIARAVLLKNKIVIFDELTANMDEVTEKLVTDVVKENFKSCTLLVVAHKLETIVGLDKVMVLEHGAIVEYNTPAMLLEEKNGVFYNMVKSSGLLK</sequence>
<evidence type="ECO:0000256" key="8">
    <source>
        <dbReference type="SAM" id="Phobius"/>
    </source>
</evidence>
<dbReference type="InterPro" id="IPR036640">
    <property type="entry name" value="ABC1_TM_sf"/>
</dbReference>
<dbReference type="InterPro" id="IPR017871">
    <property type="entry name" value="ABC_transporter-like_CS"/>
</dbReference>
<dbReference type="CDD" id="cd03244">
    <property type="entry name" value="ABCC_MRP_domain2"/>
    <property type="match status" value="1"/>
</dbReference>
<dbReference type="InterPro" id="IPR044726">
    <property type="entry name" value="ABCC_6TM_D2"/>
</dbReference>
<protein>
    <recommendedName>
        <fullName evidence="13">Multidrug resistance-associated protein lethal(2)03659</fullName>
    </recommendedName>
</protein>
<dbReference type="GO" id="GO:0016020">
    <property type="term" value="C:membrane"/>
    <property type="evidence" value="ECO:0007669"/>
    <property type="project" value="UniProtKB-SubCell"/>
</dbReference>
<feature type="transmembrane region" description="Helical" evidence="8">
    <location>
        <begin position="322"/>
        <end position="342"/>
    </location>
</feature>
<feature type="domain" description="ABC transporter" evidence="9">
    <location>
        <begin position="58"/>
        <end position="277"/>
    </location>
</feature>
<keyword evidence="5" id="KW-0067">ATP-binding</keyword>
<dbReference type="Gene3D" id="3.40.50.300">
    <property type="entry name" value="P-loop containing nucleotide triphosphate hydrolases"/>
    <property type="match status" value="2"/>
</dbReference>
<evidence type="ECO:0000256" key="7">
    <source>
        <dbReference type="ARBA" id="ARBA00023136"/>
    </source>
</evidence>
<feature type="domain" description="ABC transporter" evidence="9">
    <location>
        <begin position="660"/>
        <end position="892"/>
    </location>
</feature>
<feature type="transmembrane region" description="Helical" evidence="8">
    <location>
        <begin position="385"/>
        <end position="407"/>
    </location>
</feature>
<dbReference type="Gene3D" id="1.20.1560.10">
    <property type="entry name" value="ABC transporter type 1, transmembrane domain"/>
    <property type="match status" value="1"/>
</dbReference>
<dbReference type="Pfam" id="PF00005">
    <property type="entry name" value="ABC_tran"/>
    <property type="match status" value="2"/>
</dbReference>
<dbReference type="PANTHER" id="PTHR24223">
    <property type="entry name" value="ATP-BINDING CASSETTE SUB-FAMILY C"/>
    <property type="match status" value="1"/>
</dbReference>
<feature type="transmembrane region" description="Helical" evidence="8">
    <location>
        <begin position="466"/>
        <end position="497"/>
    </location>
</feature>
<evidence type="ECO:0000313" key="12">
    <source>
        <dbReference type="Proteomes" id="UP001152888"/>
    </source>
</evidence>
<evidence type="ECO:0000256" key="6">
    <source>
        <dbReference type="ARBA" id="ARBA00022989"/>
    </source>
</evidence>
<feature type="transmembrane region" description="Helical" evidence="8">
    <location>
        <begin position="428"/>
        <end position="446"/>
    </location>
</feature>
<dbReference type="Pfam" id="PF00664">
    <property type="entry name" value="ABC_membrane"/>
    <property type="match status" value="1"/>
</dbReference>
<dbReference type="OrthoDB" id="6500128at2759"/>
<dbReference type="GO" id="GO:0016887">
    <property type="term" value="F:ATP hydrolysis activity"/>
    <property type="evidence" value="ECO:0007669"/>
    <property type="project" value="InterPro"/>
</dbReference>
<dbReference type="InterPro" id="IPR003439">
    <property type="entry name" value="ABC_transporter-like_ATP-bd"/>
</dbReference>
<dbReference type="EMBL" id="CAKOFQ010008372">
    <property type="protein sequence ID" value="CAH2013758.1"/>
    <property type="molecule type" value="Genomic_DNA"/>
</dbReference>
<dbReference type="PROSITE" id="PS50893">
    <property type="entry name" value="ABC_TRANSPORTER_2"/>
    <property type="match status" value="2"/>
</dbReference>
<dbReference type="AlphaFoldDB" id="A0A9P0MKB7"/>
<dbReference type="GO" id="GO:0140359">
    <property type="term" value="F:ABC-type transporter activity"/>
    <property type="evidence" value="ECO:0007669"/>
    <property type="project" value="InterPro"/>
</dbReference>
<gene>
    <name evidence="11" type="ORF">ACAOBT_LOCUS33667</name>
</gene>
<keyword evidence="4" id="KW-0547">Nucleotide-binding</keyword>
<accession>A0A9P0MKB7</accession>
<comment type="caution">
    <text evidence="11">The sequence shown here is derived from an EMBL/GenBank/DDBJ whole genome shotgun (WGS) entry which is preliminary data.</text>
</comment>
<evidence type="ECO:0000256" key="1">
    <source>
        <dbReference type="ARBA" id="ARBA00004141"/>
    </source>
</evidence>
<evidence type="ECO:0000256" key="2">
    <source>
        <dbReference type="ARBA" id="ARBA00022448"/>
    </source>
</evidence>
<dbReference type="PANTHER" id="PTHR24223:SF448">
    <property type="entry name" value="FI20146P1-RELATED"/>
    <property type="match status" value="1"/>
</dbReference>
<evidence type="ECO:0000256" key="5">
    <source>
        <dbReference type="ARBA" id="ARBA00022840"/>
    </source>
</evidence>